<comment type="caution">
    <text evidence="2">The sequence shown here is derived from an EMBL/GenBank/DDBJ whole genome shotgun (WGS) entry which is preliminary data.</text>
</comment>
<reference evidence="2 3" key="1">
    <citation type="journal article" date="2015" name="Stand. Genomic Sci.">
        <title>Genomic Encyclopedia of Bacterial and Archaeal Type Strains, Phase III: the genomes of soil and plant-associated and newly described type strains.</title>
        <authorList>
            <person name="Whitman W.B."/>
            <person name="Woyke T."/>
            <person name="Klenk H.P."/>
            <person name="Zhou Y."/>
            <person name="Lilburn T.G."/>
            <person name="Beck B.J."/>
            <person name="De Vos P."/>
            <person name="Vandamme P."/>
            <person name="Eisen J.A."/>
            <person name="Garrity G."/>
            <person name="Hugenholtz P."/>
            <person name="Kyrpides N.C."/>
        </authorList>
    </citation>
    <scope>NUCLEOTIDE SEQUENCE [LARGE SCALE GENOMIC DNA]</scope>
    <source>
        <strain evidence="2 3">CV2</strain>
    </source>
</reference>
<dbReference type="Pfam" id="PF00903">
    <property type="entry name" value="Glyoxalase"/>
    <property type="match status" value="1"/>
</dbReference>
<dbReference type="InterPro" id="IPR004360">
    <property type="entry name" value="Glyas_Fos-R_dOase_dom"/>
</dbReference>
<sequence>MHPRVSVITLAVGELAAARRFYVDELGWPVVEEVAGEVIFVRVGETSILSLWNRAGFEAEVGAAGPASASPIVLAHNVPTAADVDAVVARVIAAGGALVAAPQRREWGGYTAYIADPEGYRWEIAHNPTPMGESLLP</sequence>
<proteinExistence type="predicted"/>
<dbReference type="Proteomes" id="UP000293519">
    <property type="component" value="Unassembled WGS sequence"/>
</dbReference>
<dbReference type="PANTHER" id="PTHR36503:SF3">
    <property type="entry name" value="BLR0126 PROTEIN"/>
    <property type="match status" value="1"/>
</dbReference>
<dbReference type="AlphaFoldDB" id="A0A4V2EX00"/>
<keyword evidence="3" id="KW-1185">Reference proteome</keyword>
<name>A0A4V2EX00_9MICO</name>
<gene>
    <name evidence="2" type="ORF">EV141_1480</name>
</gene>
<dbReference type="RefSeq" id="WP_130485286.1">
    <property type="nucleotide sequence ID" value="NZ_SGWW01000002.1"/>
</dbReference>
<protein>
    <recommendedName>
        <fullName evidence="1">VOC domain-containing protein</fullName>
    </recommendedName>
</protein>
<feature type="domain" description="VOC" evidence="1">
    <location>
        <begin position="4"/>
        <end position="127"/>
    </location>
</feature>
<dbReference type="OrthoDB" id="9798430at2"/>
<dbReference type="Gene3D" id="3.10.180.10">
    <property type="entry name" value="2,3-Dihydroxybiphenyl 1,2-Dioxygenase, domain 1"/>
    <property type="match status" value="1"/>
</dbReference>
<accession>A0A4V2EX00</accession>
<dbReference type="SUPFAM" id="SSF54593">
    <property type="entry name" value="Glyoxalase/Bleomycin resistance protein/Dihydroxybiphenyl dioxygenase"/>
    <property type="match status" value="1"/>
</dbReference>
<dbReference type="InterPro" id="IPR037523">
    <property type="entry name" value="VOC_core"/>
</dbReference>
<evidence type="ECO:0000313" key="3">
    <source>
        <dbReference type="Proteomes" id="UP000293519"/>
    </source>
</evidence>
<dbReference type="PROSITE" id="PS51819">
    <property type="entry name" value="VOC"/>
    <property type="match status" value="1"/>
</dbReference>
<evidence type="ECO:0000313" key="2">
    <source>
        <dbReference type="EMBL" id="RZS57760.1"/>
    </source>
</evidence>
<evidence type="ECO:0000259" key="1">
    <source>
        <dbReference type="PROSITE" id="PS51819"/>
    </source>
</evidence>
<dbReference type="PANTHER" id="PTHR36503">
    <property type="entry name" value="BLR2520 PROTEIN"/>
    <property type="match status" value="1"/>
</dbReference>
<dbReference type="EMBL" id="SGWW01000002">
    <property type="protein sequence ID" value="RZS57760.1"/>
    <property type="molecule type" value="Genomic_DNA"/>
</dbReference>
<organism evidence="2 3">
    <name type="scientific">Microcella putealis</name>
    <dbReference type="NCBI Taxonomy" id="337005"/>
    <lineage>
        <taxon>Bacteria</taxon>
        <taxon>Bacillati</taxon>
        <taxon>Actinomycetota</taxon>
        <taxon>Actinomycetes</taxon>
        <taxon>Micrococcales</taxon>
        <taxon>Microbacteriaceae</taxon>
        <taxon>Microcella</taxon>
    </lineage>
</organism>
<dbReference type="InterPro" id="IPR029068">
    <property type="entry name" value="Glyas_Bleomycin-R_OHBP_Dase"/>
</dbReference>